<feature type="compositionally biased region" description="Low complexity" evidence="8">
    <location>
        <begin position="270"/>
        <end position="282"/>
    </location>
</feature>
<keyword evidence="2 7" id="KW-0853">WD repeat</keyword>
<evidence type="ECO:0000313" key="11">
    <source>
        <dbReference type="Proteomes" id="UP001165060"/>
    </source>
</evidence>
<dbReference type="PANTHER" id="PTHR19918">
    <property type="entry name" value="CELL DIVISION CYCLE 20 CDC20 FIZZY -RELATED"/>
    <property type="match status" value="1"/>
</dbReference>
<feature type="repeat" description="WD" evidence="7">
    <location>
        <begin position="456"/>
        <end position="497"/>
    </location>
</feature>
<feature type="repeat" description="WD" evidence="7">
    <location>
        <begin position="598"/>
        <end position="631"/>
    </location>
</feature>
<evidence type="ECO:0000256" key="1">
    <source>
        <dbReference type="ARBA" id="ARBA00006445"/>
    </source>
</evidence>
<sequence>MSAFTSPTWAPLSTPNRGGARPGGPLSLSSPRRSVARAPRSPPGSSAQKRLKLGSAGSAAPGVSVLTHRNEPARAGAYGTPTKARPALRVDASPATPSRAPKFSLSSPHKSPFRRERLPGRAEDEQNWAPGAAKPGGAASGCGTGCRFIPTRDGVDMDVVRHVVTAAAAPNKENPLPACDNAPAGGGLGAGIETEFRRRMRGALLKIETEPDADRGEEAAAGGAEDSNPNSNTPSSPAAATPSAAPAAASPAPSSSTAALSSVRLLSFNPSSPAPRRSAPRFADPHSHDNIRVLAPGGRSSSSLSRAQKIKLTRSIPSAPTRILDAPELVDDYYLNLISWSAGNVLAVALGQCVYLWNAESGGIEHLLTLDGPEDYVTSVSWADGTGCEHYIAVGTNNSAVQLWDSKELKLVRTMGGHSQRVGSLAWNKNFLSSGGRDSLIIQHDVRSANHQAASYVGHTQEVCGLKWNDDGTQLASGGNENYLCLWDASMSARRSNNASNSAVAPRLTLSQHCAAVKALDWCPFHRGLLASGGGTADRTIKFWNTNSGAVLNSIDTGSQVCSLLWSKHNKEICSSHGFSENQLCLWNYPSMTKIQELKGHTARVLHMAQSPDGSSVVSAAADETLRFWQIFGSAPSNKKGIFDGDSAGGFGMFSSIR</sequence>
<evidence type="ECO:0000256" key="5">
    <source>
        <dbReference type="ARBA" id="ARBA00022776"/>
    </source>
</evidence>
<evidence type="ECO:0000313" key="10">
    <source>
        <dbReference type="EMBL" id="GMI38570.1"/>
    </source>
</evidence>
<feature type="domain" description="CDC20/Fizzy WD40" evidence="9">
    <location>
        <begin position="324"/>
        <end position="629"/>
    </location>
</feature>
<dbReference type="EMBL" id="BRYB01000832">
    <property type="protein sequence ID" value="GMI38570.1"/>
    <property type="molecule type" value="Genomic_DNA"/>
</dbReference>
<evidence type="ECO:0000256" key="7">
    <source>
        <dbReference type="PROSITE-ProRule" id="PRU00221"/>
    </source>
</evidence>
<dbReference type="Gene3D" id="2.130.10.10">
    <property type="entry name" value="YVTN repeat-like/Quinoprotein amine dehydrogenase"/>
    <property type="match status" value="1"/>
</dbReference>
<gene>
    <name evidence="10" type="ORF">TeGR_g5589</name>
</gene>
<feature type="repeat" description="WD" evidence="7">
    <location>
        <begin position="370"/>
        <end position="414"/>
    </location>
</feature>
<dbReference type="InterPro" id="IPR015943">
    <property type="entry name" value="WD40/YVTN_repeat-like_dom_sf"/>
</dbReference>
<feature type="compositionally biased region" description="Polar residues" evidence="8">
    <location>
        <begin position="1"/>
        <end position="16"/>
    </location>
</feature>
<protein>
    <recommendedName>
        <fullName evidence="9">CDC20/Fizzy WD40 domain-containing protein</fullName>
    </recommendedName>
</protein>
<dbReference type="Proteomes" id="UP001165060">
    <property type="component" value="Unassembled WGS sequence"/>
</dbReference>
<feature type="region of interest" description="Disordered" evidence="8">
    <location>
        <begin position="171"/>
        <end position="190"/>
    </location>
</feature>
<dbReference type="PROSITE" id="PS50294">
    <property type="entry name" value="WD_REPEATS_REGION"/>
    <property type="match status" value="2"/>
</dbReference>
<evidence type="ECO:0000256" key="4">
    <source>
        <dbReference type="ARBA" id="ARBA00022737"/>
    </source>
</evidence>
<comment type="caution">
    <text evidence="10">The sequence shown here is derived from an EMBL/GenBank/DDBJ whole genome shotgun (WGS) entry which is preliminary data.</text>
</comment>
<dbReference type="InterPro" id="IPR001680">
    <property type="entry name" value="WD40_rpt"/>
</dbReference>
<dbReference type="InterPro" id="IPR056150">
    <property type="entry name" value="WD40_CDC20-Fz"/>
</dbReference>
<accession>A0ABQ6N3A1</accession>
<feature type="compositionally biased region" description="Low complexity" evidence="8">
    <location>
        <begin position="219"/>
        <end position="255"/>
    </location>
</feature>
<dbReference type="Pfam" id="PF24807">
    <property type="entry name" value="WD40_CDC20-Fz"/>
    <property type="match status" value="1"/>
</dbReference>
<feature type="compositionally biased region" description="Basic and acidic residues" evidence="8">
    <location>
        <begin position="207"/>
        <end position="218"/>
    </location>
</feature>
<feature type="compositionally biased region" description="Low complexity" evidence="8">
    <location>
        <begin position="17"/>
        <end position="47"/>
    </location>
</feature>
<dbReference type="InterPro" id="IPR036322">
    <property type="entry name" value="WD40_repeat_dom_sf"/>
</dbReference>
<dbReference type="PANTHER" id="PTHR19918:SF8">
    <property type="entry name" value="FI02843P"/>
    <property type="match status" value="1"/>
</dbReference>
<dbReference type="CDD" id="cd00200">
    <property type="entry name" value="WD40"/>
    <property type="match status" value="1"/>
</dbReference>
<dbReference type="PROSITE" id="PS50082">
    <property type="entry name" value="WD_REPEATS_2"/>
    <property type="match status" value="3"/>
</dbReference>
<comment type="similarity">
    <text evidence="1">Belongs to the WD repeat CDC20/Fizzy family.</text>
</comment>
<dbReference type="SUPFAM" id="SSF50978">
    <property type="entry name" value="WD40 repeat-like"/>
    <property type="match status" value="1"/>
</dbReference>
<evidence type="ECO:0000259" key="9">
    <source>
        <dbReference type="Pfam" id="PF24807"/>
    </source>
</evidence>
<evidence type="ECO:0000256" key="2">
    <source>
        <dbReference type="ARBA" id="ARBA00022574"/>
    </source>
</evidence>
<evidence type="ECO:0000256" key="3">
    <source>
        <dbReference type="ARBA" id="ARBA00022618"/>
    </source>
</evidence>
<evidence type="ECO:0000256" key="8">
    <source>
        <dbReference type="SAM" id="MobiDB-lite"/>
    </source>
</evidence>
<keyword evidence="5" id="KW-0498">Mitosis</keyword>
<keyword evidence="4" id="KW-0677">Repeat</keyword>
<reference evidence="10 11" key="1">
    <citation type="journal article" date="2023" name="Commun. Biol.">
        <title>Genome analysis of Parmales, the sister group of diatoms, reveals the evolutionary specialization of diatoms from phago-mixotrophs to photoautotrophs.</title>
        <authorList>
            <person name="Ban H."/>
            <person name="Sato S."/>
            <person name="Yoshikawa S."/>
            <person name="Yamada K."/>
            <person name="Nakamura Y."/>
            <person name="Ichinomiya M."/>
            <person name="Sato N."/>
            <person name="Blanc-Mathieu R."/>
            <person name="Endo H."/>
            <person name="Kuwata A."/>
            <person name="Ogata H."/>
        </authorList>
    </citation>
    <scope>NUCLEOTIDE SEQUENCE [LARGE SCALE GENOMIC DNA]</scope>
</reference>
<dbReference type="InterPro" id="IPR033010">
    <property type="entry name" value="Cdc20/Fizzy"/>
</dbReference>
<keyword evidence="11" id="KW-1185">Reference proteome</keyword>
<organism evidence="10 11">
    <name type="scientific">Tetraparma gracilis</name>
    <dbReference type="NCBI Taxonomy" id="2962635"/>
    <lineage>
        <taxon>Eukaryota</taxon>
        <taxon>Sar</taxon>
        <taxon>Stramenopiles</taxon>
        <taxon>Ochrophyta</taxon>
        <taxon>Bolidophyceae</taxon>
        <taxon>Parmales</taxon>
        <taxon>Triparmaceae</taxon>
        <taxon>Tetraparma</taxon>
    </lineage>
</organism>
<dbReference type="SMART" id="SM00320">
    <property type="entry name" value="WD40"/>
    <property type="match status" value="7"/>
</dbReference>
<keyword evidence="3" id="KW-0132">Cell division</keyword>
<name>A0ABQ6N3A1_9STRA</name>
<feature type="region of interest" description="Disordered" evidence="8">
    <location>
        <begin position="1"/>
        <end position="121"/>
    </location>
</feature>
<keyword evidence="6" id="KW-0131">Cell cycle</keyword>
<proteinExistence type="inferred from homology"/>
<evidence type="ECO:0000256" key="6">
    <source>
        <dbReference type="ARBA" id="ARBA00023306"/>
    </source>
</evidence>
<feature type="region of interest" description="Disordered" evidence="8">
    <location>
        <begin position="205"/>
        <end position="255"/>
    </location>
</feature>
<feature type="region of interest" description="Disordered" evidence="8">
    <location>
        <begin position="269"/>
        <end position="305"/>
    </location>
</feature>